<dbReference type="PANTHER" id="PTHR13366">
    <property type="entry name" value="MALARIA ANTIGEN-RELATED"/>
    <property type="match status" value="1"/>
</dbReference>
<feature type="domain" description="DUF4042" evidence="3">
    <location>
        <begin position="382"/>
        <end position="565"/>
    </location>
</feature>
<evidence type="ECO:0000256" key="1">
    <source>
        <dbReference type="ARBA" id="ARBA00015263"/>
    </source>
</evidence>
<evidence type="ECO:0000313" key="4">
    <source>
        <dbReference type="EMBL" id="KAK2174932.1"/>
    </source>
</evidence>
<sequence length="1153" mass="126083">MGGDDEFSAGQIYKFQHIYQRFIRMVCRNTEQFNQECSYILDELNALDFTGKIAKEEEASALLQQCCYLVQLKHEHLVTKVCTLTVNLLSVQKTVLLNGAEPMTEYLVEALQRCSPHVTPHILHALGAVLYENSGRLVKYHDVLLGRSGLLTQLITCVTDPKVLRGAVQCLDSFTIRTPTCAYMREELQSDCLQLLLSVLRTSWPENIDDVTHSKILVNAIRGIQNMVLATKMVDSNHLGSILAALKVYMFHGLPGAPVTMPTVLQPVPATSYDSPRSKSKAGPSTPTPSKSGGNPPHTPQSDSNVAKSSSKGRKKRGNKSKGSSVDDASDQMDQLAMCSDPVRGAHSDVYACSLWGNMSSSESEFSDSDGTTGKVKAVHSKVRHSVLACFHAVIKATDKRTMFGYWSSFIPNTPGIGPLPQTHTLFTVIIKDPSPKARTGALTVLTALLEGSKQYLMVAEESDQYRSAPFTPFSVTLGHMIKEVHRCLLLALVAENSPRAVTQIVKCLATLVPNVPYQRLKPGLLTKLVKQLKSFLSHRDPNIRVGCLTCLGALVGTQCPLLEVYHILQPHSLSSYSSQSSSPNPALSPYSIDPTIPGDNANGSLATPPSSGSSGNLTPQSTPAEGFNTCWLVRMCVGNVALHLVDDTEGATSGSGSLQPLPVRLESLQLLAQLTKGYFPLVRNSLLLVRRLVEFCLSDPDTAIQLHGMKLLEVTTSSLLQQVEDTPDYTQALEFWLYVITAMLPVATQPSTYYAVRSAACDCLANIGPAIFEKLPMDKQVLCITWLLGMTNDDNHHVRAAAVRGLGICVLYPCLREDVSFVADTANTVIVAMEETSIVVRAKAAWSLGNLSDALVLNREGGDTEFVDNFSDLLLLKLFDLAIAGCHDNDKVKYNTVRALGSLLHYLPPRSVENSRFKETVPLSIDALIKSISTGSMKVRWNACYAVGRMLHNENLAVGKAPWTHALYTALMSVVKQCNNFKVKINAATALSVPRIRCCYGDAQEMALVWKSLIEALQAAESIVDFGEYKYRENLVDQVCGTLIHLASLLQRDDLDLVGASLSDDTTTLQDYMYKYYQLLNAQTSDQAAKKVSAMKAAAAHVETFGTEDNLSDRELSTVQLLTKALSPSLPSGNTPVDIHISYTLYMTPYYN</sequence>
<proteinExistence type="predicted"/>
<dbReference type="Pfam" id="PF13251">
    <property type="entry name" value="DUF4042"/>
    <property type="match status" value="1"/>
</dbReference>
<dbReference type="SUPFAM" id="SSF48371">
    <property type="entry name" value="ARM repeat"/>
    <property type="match status" value="2"/>
</dbReference>
<gene>
    <name evidence="4" type="ORF">NP493_765g01056</name>
</gene>
<dbReference type="PANTHER" id="PTHR13366:SF0">
    <property type="entry name" value="HEAT REPEAT-CONTAINING PROTEIN 6"/>
    <property type="match status" value="1"/>
</dbReference>
<feature type="compositionally biased region" description="Polar residues" evidence="2">
    <location>
        <begin position="283"/>
        <end position="293"/>
    </location>
</feature>
<dbReference type="InterPro" id="IPR052107">
    <property type="entry name" value="HEAT6"/>
</dbReference>
<evidence type="ECO:0000313" key="5">
    <source>
        <dbReference type="Proteomes" id="UP001209878"/>
    </source>
</evidence>
<dbReference type="Proteomes" id="UP001209878">
    <property type="component" value="Unassembled WGS sequence"/>
</dbReference>
<accession>A0AAD9KPE4</accession>
<protein>
    <recommendedName>
        <fullName evidence="1">HEAT repeat-containing protein 6</fullName>
    </recommendedName>
</protein>
<reference evidence="4" key="1">
    <citation type="journal article" date="2023" name="Mol. Biol. Evol.">
        <title>Third-Generation Sequencing Reveals the Adaptive Role of the Epigenome in Three Deep-Sea Polychaetes.</title>
        <authorList>
            <person name="Perez M."/>
            <person name="Aroh O."/>
            <person name="Sun Y."/>
            <person name="Lan Y."/>
            <person name="Juniper S.K."/>
            <person name="Young C.R."/>
            <person name="Angers B."/>
            <person name="Qian P.Y."/>
        </authorList>
    </citation>
    <scope>NUCLEOTIDE SEQUENCE</scope>
    <source>
        <strain evidence="4">R07B-5</strain>
    </source>
</reference>
<organism evidence="4 5">
    <name type="scientific">Ridgeia piscesae</name>
    <name type="common">Tubeworm</name>
    <dbReference type="NCBI Taxonomy" id="27915"/>
    <lineage>
        <taxon>Eukaryota</taxon>
        <taxon>Metazoa</taxon>
        <taxon>Spiralia</taxon>
        <taxon>Lophotrochozoa</taxon>
        <taxon>Annelida</taxon>
        <taxon>Polychaeta</taxon>
        <taxon>Sedentaria</taxon>
        <taxon>Canalipalpata</taxon>
        <taxon>Sabellida</taxon>
        <taxon>Siboglinidae</taxon>
        <taxon>Ridgeia</taxon>
    </lineage>
</organism>
<feature type="region of interest" description="Disordered" evidence="2">
    <location>
        <begin position="599"/>
        <end position="622"/>
    </location>
</feature>
<feature type="compositionally biased region" description="Basic residues" evidence="2">
    <location>
        <begin position="311"/>
        <end position="320"/>
    </location>
</feature>
<evidence type="ECO:0000259" key="3">
    <source>
        <dbReference type="Pfam" id="PF13251"/>
    </source>
</evidence>
<name>A0AAD9KPE4_RIDPI</name>
<dbReference type="InterPro" id="IPR011989">
    <property type="entry name" value="ARM-like"/>
</dbReference>
<feature type="region of interest" description="Disordered" evidence="2">
    <location>
        <begin position="268"/>
        <end position="331"/>
    </location>
</feature>
<keyword evidence="5" id="KW-1185">Reference proteome</keyword>
<feature type="compositionally biased region" description="Polar residues" evidence="2">
    <location>
        <begin position="602"/>
        <end position="622"/>
    </location>
</feature>
<dbReference type="InterPro" id="IPR016024">
    <property type="entry name" value="ARM-type_fold"/>
</dbReference>
<dbReference type="InterPro" id="IPR025283">
    <property type="entry name" value="DUF4042"/>
</dbReference>
<dbReference type="AlphaFoldDB" id="A0AAD9KPE4"/>
<evidence type="ECO:0000256" key="2">
    <source>
        <dbReference type="SAM" id="MobiDB-lite"/>
    </source>
</evidence>
<dbReference type="EMBL" id="JAODUO010000765">
    <property type="protein sequence ID" value="KAK2174932.1"/>
    <property type="molecule type" value="Genomic_DNA"/>
</dbReference>
<dbReference type="Gene3D" id="1.25.10.10">
    <property type="entry name" value="Leucine-rich Repeat Variant"/>
    <property type="match status" value="4"/>
</dbReference>
<comment type="caution">
    <text evidence="4">The sequence shown here is derived from an EMBL/GenBank/DDBJ whole genome shotgun (WGS) entry which is preliminary data.</text>
</comment>